<reference evidence="10" key="1">
    <citation type="submission" date="2018-06" db="EMBL/GenBank/DDBJ databases">
        <authorList>
            <person name="Zhirakovskaya E."/>
        </authorList>
    </citation>
    <scope>NUCLEOTIDE SEQUENCE</scope>
</reference>
<feature type="transmembrane region" description="Helical" evidence="8">
    <location>
        <begin position="21"/>
        <end position="41"/>
    </location>
</feature>
<dbReference type="GO" id="GO:0015627">
    <property type="term" value="C:type II protein secretion system complex"/>
    <property type="evidence" value="ECO:0007669"/>
    <property type="project" value="InterPro"/>
</dbReference>
<dbReference type="InterPro" id="IPR045584">
    <property type="entry name" value="Pilin-like"/>
</dbReference>
<gene>
    <name evidence="10" type="ORF">MNBD_GAMMA17-1261</name>
</gene>
<keyword evidence="3" id="KW-0488">Methylation</keyword>
<dbReference type="GO" id="GO:0015628">
    <property type="term" value="P:protein secretion by the type II secretion system"/>
    <property type="evidence" value="ECO:0007669"/>
    <property type="project" value="InterPro"/>
</dbReference>
<feature type="domain" description="General secretion pathway GspH" evidence="9">
    <location>
        <begin position="58"/>
        <end position="173"/>
    </location>
</feature>
<name>A0A3B0ZTY9_9ZZZZ</name>
<evidence type="ECO:0000256" key="2">
    <source>
        <dbReference type="ARBA" id="ARBA00022475"/>
    </source>
</evidence>
<dbReference type="GO" id="GO:0005886">
    <property type="term" value="C:plasma membrane"/>
    <property type="evidence" value="ECO:0007669"/>
    <property type="project" value="UniProtKB-SubCell"/>
</dbReference>
<dbReference type="Pfam" id="PF12019">
    <property type="entry name" value="GspH"/>
    <property type="match status" value="1"/>
</dbReference>
<keyword evidence="4" id="KW-0997">Cell inner membrane</keyword>
<evidence type="ECO:0000256" key="5">
    <source>
        <dbReference type="ARBA" id="ARBA00022692"/>
    </source>
</evidence>
<evidence type="ECO:0000259" key="9">
    <source>
        <dbReference type="Pfam" id="PF12019"/>
    </source>
</evidence>
<keyword evidence="2" id="KW-1003">Cell membrane</keyword>
<evidence type="ECO:0000256" key="8">
    <source>
        <dbReference type="SAM" id="Phobius"/>
    </source>
</evidence>
<dbReference type="Pfam" id="PF07963">
    <property type="entry name" value="N_methyl"/>
    <property type="match status" value="1"/>
</dbReference>
<accession>A0A3B0ZTY9</accession>
<protein>
    <recommendedName>
        <fullName evidence="9">General secretion pathway GspH domain-containing protein</fullName>
    </recommendedName>
</protein>
<keyword evidence="5 8" id="KW-0812">Transmembrane</keyword>
<sequence>MIILSTNHRSPLHIPHHGYRGFTLIELVIILAIFSILFHLATPTFQNIAANSRMTTQINTMVTSFNYARSEAIKRHHNTVICPNDDGHCARQPHWHNGWLIFIDENFNRELEQEEEVIYVEAAKKNIEIISSRYRKRVVFRSKGYSYGSNASFIFCDQRGSVNARAIVLSNSGRARIADKKSDGKDWECPK</sequence>
<dbReference type="NCBIfam" id="TIGR02532">
    <property type="entry name" value="IV_pilin_GFxxxE"/>
    <property type="match status" value="1"/>
</dbReference>
<dbReference type="EMBL" id="UOFQ01000009">
    <property type="protein sequence ID" value="VAW84894.1"/>
    <property type="molecule type" value="Genomic_DNA"/>
</dbReference>
<evidence type="ECO:0000256" key="1">
    <source>
        <dbReference type="ARBA" id="ARBA00004377"/>
    </source>
</evidence>
<dbReference type="SUPFAM" id="SSF54523">
    <property type="entry name" value="Pili subunits"/>
    <property type="match status" value="1"/>
</dbReference>
<organism evidence="10">
    <name type="scientific">hydrothermal vent metagenome</name>
    <dbReference type="NCBI Taxonomy" id="652676"/>
    <lineage>
        <taxon>unclassified sequences</taxon>
        <taxon>metagenomes</taxon>
        <taxon>ecological metagenomes</taxon>
    </lineage>
</organism>
<dbReference type="Gene3D" id="3.55.40.10">
    <property type="entry name" value="minor pseudopilin epsh domain"/>
    <property type="match status" value="1"/>
</dbReference>
<keyword evidence="6 8" id="KW-1133">Transmembrane helix</keyword>
<dbReference type="InterPro" id="IPR022346">
    <property type="entry name" value="T2SS_GspH"/>
</dbReference>
<comment type="subcellular location">
    <subcellularLocation>
        <location evidence="1">Cell inner membrane</location>
        <topology evidence="1">Single-pass membrane protein</topology>
    </subcellularLocation>
</comment>
<evidence type="ECO:0000256" key="4">
    <source>
        <dbReference type="ARBA" id="ARBA00022519"/>
    </source>
</evidence>
<evidence type="ECO:0000313" key="10">
    <source>
        <dbReference type="EMBL" id="VAW84894.1"/>
    </source>
</evidence>
<evidence type="ECO:0000256" key="3">
    <source>
        <dbReference type="ARBA" id="ARBA00022481"/>
    </source>
</evidence>
<proteinExistence type="predicted"/>
<evidence type="ECO:0000256" key="6">
    <source>
        <dbReference type="ARBA" id="ARBA00022989"/>
    </source>
</evidence>
<dbReference type="AlphaFoldDB" id="A0A3B0ZTY9"/>
<dbReference type="InterPro" id="IPR012902">
    <property type="entry name" value="N_methyl_site"/>
</dbReference>
<keyword evidence="7 8" id="KW-0472">Membrane</keyword>
<evidence type="ECO:0000256" key="7">
    <source>
        <dbReference type="ARBA" id="ARBA00023136"/>
    </source>
</evidence>